<dbReference type="InterPro" id="IPR048258">
    <property type="entry name" value="Cyclins_cyclin-box"/>
</dbReference>
<feature type="region of interest" description="Disordered" evidence="5">
    <location>
        <begin position="489"/>
        <end position="515"/>
    </location>
</feature>
<feature type="compositionally biased region" description="Basic residues" evidence="5">
    <location>
        <begin position="1"/>
        <end position="11"/>
    </location>
</feature>
<feature type="region of interest" description="Disordered" evidence="5">
    <location>
        <begin position="1"/>
        <end position="44"/>
    </location>
</feature>
<dbReference type="SUPFAM" id="SSF47954">
    <property type="entry name" value="Cyclin-like"/>
    <property type="match status" value="2"/>
</dbReference>
<name>A0A1W0WIQ0_HYPEX</name>
<evidence type="ECO:0000256" key="1">
    <source>
        <dbReference type="ARBA" id="ARBA00022618"/>
    </source>
</evidence>
<feature type="region of interest" description="Disordered" evidence="5">
    <location>
        <begin position="546"/>
        <end position="599"/>
    </location>
</feature>
<dbReference type="FunFam" id="1.10.472.10:FF:000001">
    <property type="entry name" value="G2/mitotic-specific cyclin"/>
    <property type="match status" value="1"/>
</dbReference>
<evidence type="ECO:0000256" key="2">
    <source>
        <dbReference type="ARBA" id="ARBA00023127"/>
    </source>
</evidence>
<keyword evidence="2 4" id="KW-0195">Cyclin</keyword>
<keyword evidence="3" id="KW-0131">Cell cycle</keyword>
<dbReference type="InterPro" id="IPR036915">
    <property type="entry name" value="Cyclin-like_sf"/>
</dbReference>
<sequence>MDRRQASKKRIASTSRSSSPHCKQSRLRGGQSQSSSRTSTSSVAASLTSSSSLLLLHDNSSRSSTDDRDSGLETFISDDTFDLSGGSPPSISCGSNLRTDEKLRVDSPIIKHMEKMSVLGAVMRKSSPKKTVQTVLQVSTRVKKVENFVIGRSLVKAEPRPCDRVSFKSNVTDDMEFRVRRFYMARQDDVSADGDAAGGSGQHDKENWPGYQRSALIFEQHPEIEEDMRSILLHWMMEVSKAYCLRRRTFHMALDYVDRFLTLTENLPKSLLQLVGVASLSLAAKIEEIFPPELKEMAYVTAEAHSTKEIKDMEKLIFYVLGTAFMPITPSDCVGVYLQKAGLTGKPKVNPDNEDEHPENTDVARENQLPLKLYSEICRVIDMALLDAQSLRFSYKQVAATAVYLVDPSILRADGLTGLSEFNVTEHGDCIEWMSRFAKVSKGLPAVDDSNPCEDGRHRHHEVMWPHLQVYSFSLEDFMGIMEAKKRDAMLSSEAQQRSEENSDLNNNNPADNHHAVGYQMVDDMIERLLNDEDIFPDRQVMTNTVMSPPPARHNRTNALGSKAPPSSMFLTPPDSRRTSCASNDSGLSTSLGSLHESV</sequence>
<feature type="domain" description="Cyclin-like" evidence="6">
    <location>
        <begin position="234"/>
        <end position="319"/>
    </location>
</feature>
<dbReference type="SMART" id="SM01332">
    <property type="entry name" value="Cyclin_C"/>
    <property type="match status" value="1"/>
</dbReference>
<keyword evidence="9" id="KW-1185">Reference proteome</keyword>
<dbReference type="PANTHER" id="PTHR10177">
    <property type="entry name" value="CYCLINS"/>
    <property type="match status" value="1"/>
</dbReference>
<dbReference type="GO" id="GO:0051301">
    <property type="term" value="P:cell division"/>
    <property type="evidence" value="ECO:0007669"/>
    <property type="project" value="UniProtKB-KW"/>
</dbReference>
<comment type="similarity">
    <text evidence="4">Belongs to the cyclin family.</text>
</comment>
<feature type="compositionally biased region" description="Polar residues" evidence="5">
    <location>
        <begin position="579"/>
        <end position="593"/>
    </location>
</feature>
<dbReference type="InterPro" id="IPR004367">
    <property type="entry name" value="Cyclin_C-dom"/>
</dbReference>
<dbReference type="Gene3D" id="1.10.472.10">
    <property type="entry name" value="Cyclin-like"/>
    <property type="match status" value="2"/>
</dbReference>
<evidence type="ECO:0000256" key="4">
    <source>
        <dbReference type="RuleBase" id="RU000383"/>
    </source>
</evidence>
<evidence type="ECO:0000313" key="8">
    <source>
        <dbReference type="EMBL" id="OQV15090.1"/>
    </source>
</evidence>
<dbReference type="OrthoDB" id="5590282at2759"/>
<dbReference type="GO" id="GO:0000278">
    <property type="term" value="P:mitotic cell cycle"/>
    <property type="evidence" value="ECO:0007669"/>
    <property type="project" value="UniProtKB-ARBA"/>
</dbReference>
<proteinExistence type="inferred from homology"/>
<dbReference type="CDD" id="cd20520">
    <property type="entry name" value="CYCLIN_CCNE_rpt2"/>
    <property type="match status" value="1"/>
</dbReference>
<dbReference type="InterPro" id="IPR006671">
    <property type="entry name" value="Cyclin_N"/>
</dbReference>
<reference evidence="9" key="1">
    <citation type="submission" date="2017-01" db="EMBL/GenBank/DDBJ databases">
        <title>Comparative genomics of anhydrobiosis in the tardigrade Hypsibius dujardini.</title>
        <authorList>
            <person name="Yoshida Y."/>
            <person name="Koutsovoulos G."/>
            <person name="Laetsch D."/>
            <person name="Stevens L."/>
            <person name="Kumar S."/>
            <person name="Horikawa D."/>
            <person name="Ishino K."/>
            <person name="Komine S."/>
            <person name="Tomita M."/>
            <person name="Blaxter M."/>
            <person name="Arakawa K."/>
        </authorList>
    </citation>
    <scope>NUCLEOTIDE SEQUENCE [LARGE SCALE GENOMIC DNA]</scope>
    <source>
        <strain evidence="9">Z151</strain>
    </source>
</reference>
<evidence type="ECO:0000313" key="9">
    <source>
        <dbReference type="Proteomes" id="UP000192578"/>
    </source>
</evidence>
<comment type="caution">
    <text evidence="8">The sequence shown here is derived from an EMBL/GenBank/DDBJ whole genome shotgun (WGS) entry which is preliminary data.</text>
</comment>
<evidence type="ECO:0000256" key="3">
    <source>
        <dbReference type="ARBA" id="ARBA00023306"/>
    </source>
</evidence>
<feature type="compositionally biased region" description="Low complexity" evidence="5">
    <location>
        <begin position="27"/>
        <end position="44"/>
    </location>
</feature>
<dbReference type="InterPro" id="IPR013763">
    <property type="entry name" value="Cyclin-like_dom"/>
</dbReference>
<dbReference type="EMBL" id="MTYJ01000094">
    <property type="protein sequence ID" value="OQV15090.1"/>
    <property type="molecule type" value="Genomic_DNA"/>
</dbReference>
<dbReference type="SMART" id="SM00385">
    <property type="entry name" value="CYCLIN"/>
    <property type="match status" value="1"/>
</dbReference>
<evidence type="ECO:0000259" key="6">
    <source>
        <dbReference type="SMART" id="SM00385"/>
    </source>
</evidence>
<gene>
    <name evidence="8" type="ORF">BV898_10722</name>
</gene>
<dbReference type="AlphaFoldDB" id="A0A1W0WIQ0"/>
<feature type="domain" description="Cyclin C-terminal" evidence="7">
    <location>
        <begin position="328"/>
        <end position="468"/>
    </location>
</feature>
<dbReference type="PROSITE" id="PS00292">
    <property type="entry name" value="CYCLINS"/>
    <property type="match status" value="1"/>
</dbReference>
<dbReference type="Proteomes" id="UP000192578">
    <property type="component" value="Unassembled WGS sequence"/>
</dbReference>
<organism evidence="8 9">
    <name type="scientific">Hypsibius exemplaris</name>
    <name type="common">Freshwater tardigrade</name>
    <dbReference type="NCBI Taxonomy" id="2072580"/>
    <lineage>
        <taxon>Eukaryota</taxon>
        <taxon>Metazoa</taxon>
        <taxon>Ecdysozoa</taxon>
        <taxon>Tardigrada</taxon>
        <taxon>Eutardigrada</taxon>
        <taxon>Parachela</taxon>
        <taxon>Hypsibioidea</taxon>
        <taxon>Hypsibiidae</taxon>
        <taxon>Hypsibius</taxon>
    </lineage>
</organism>
<protein>
    <submittedName>
        <fullName evidence="8">G1/S-specific cyclin-E1</fullName>
    </submittedName>
</protein>
<accession>A0A1W0WIQ0</accession>
<feature type="compositionally biased region" description="Polar residues" evidence="5">
    <location>
        <begin position="12"/>
        <end position="22"/>
    </location>
</feature>
<dbReference type="Pfam" id="PF00134">
    <property type="entry name" value="Cyclin_N"/>
    <property type="match status" value="1"/>
</dbReference>
<evidence type="ECO:0000256" key="5">
    <source>
        <dbReference type="SAM" id="MobiDB-lite"/>
    </source>
</evidence>
<keyword evidence="1" id="KW-0132">Cell division</keyword>
<dbReference type="InterPro" id="IPR039361">
    <property type="entry name" value="Cyclin"/>
</dbReference>
<evidence type="ECO:0000259" key="7">
    <source>
        <dbReference type="SMART" id="SM01332"/>
    </source>
</evidence>